<organism evidence="2 3">
    <name type="scientific">Candidatus Allocopromorpha excrementipullorum</name>
    <dbReference type="NCBI Taxonomy" id="2840743"/>
    <lineage>
        <taxon>Bacteria</taxon>
        <taxon>Bacillati</taxon>
        <taxon>Bacillota</taxon>
        <taxon>Clostridia</taxon>
        <taxon>Eubacteriales</taxon>
        <taxon>Eubacteriaceae</taxon>
        <taxon>Eubacteriaceae incertae sedis</taxon>
        <taxon>Candidatus Allocopromorpha</taxon>
    </lineage>
</organism>
<sequence>MKKDNQAKTKTQTIALGGICLALTVVFIFAGSIVPGIELTMFAISSLFVAVMIMESGVRAGVILYAAALLLGFILVPNKLAMIPYAFFFGYYGILKFFIEKLKNAVLQVVIKAAFFAVVMCVGLLAFKELLLGAISLPDYPTAILIVAGILMMLVYDYIYTLLINFYLKRIKNRGADNMKLS</sequence>
<evidence type="ECO:0000313" key="3">
    <source>
        <dbReference type="Proteomes" id="UP000824130"/>
    </source>
</evidence>
<gene>
    <name evidence="2" type="ORF">IAD25_05655</name>
</gene>
<keyword evidence="1" id="KW-0472">Membrane</keyword>
<feature type="transmembrane region" description="Helical" evidence="1">
    <location>
        <begin position="106"/>
        <end position="127"/>
    </location>
</feature>
<feature type="transmembrane region" description="Helical" evidence="1">
    <location>
        <begin position="143"/>
        <end position="168"/>
    </location>
</feature>
<protein>
    <submittedName>
        <fullName evidence="2">Uncharacterized protein</fullName>
    </submittedName>
</protein>
<reference evidence="2" key="2">
    <citation type="journal article" date="2021" name="PeerJ">
        <title>Extensive microbial diversity within the chicken gut microbiome revealed by metagenomics and culture.</title>
        <authorList>
            <person name="Gilroy R."/>
            <person name="Ravi A."/>
            <person name="Getino M."/>
            <person name="Pursley I."/>
            <person name="Horton D.L."/>
            <person name="Alikhan N.F."/>
            <person name="Baker D."/>
            <person name="Gharbi K."/>
            <person name="Hall N."/>
            <person name="Watson M."/>
            <person name="Adriaenssens E.M."/>
            <person name="Foster-Nyarko E."/>
            <person name="Jarju S."/>
            <person name="Secka A."/>
            <person name="Antonio M."/>
            <person name="Oren A."/>
            <person name="Chaudhuri R.R."/>
            <person name="La Ragione R."/>
            <person name="Hildebrand F."/>
            <person name="Pallen M.J."/>
        </authorList>
    </citation>
    <scope>NUCLEOTIDE SEQUENCE</scope>
    <source>
        <strain evidence="2">ChiSjej4B22-8349</strain>
    </source>
</reference>
<feature type="transmembrane region" description="Helical" evidence="1">
    <location>
        <begin position="36"/>
        <end position="53"/>
    </location>
</feature>
<dbReference type="Gene3D" id="1.10.1760.20">
    <property type="match status" value="1"/>
</dbReference>
<reference evidence="2" key="1">
    <citation type="submission" date="2020-10" db="EMBL/GenBank/DDBJ databases">
        <authorList>
            <person name="Gilroy R."/>
        </authorList>
    </citation>
    <scope>NUCLEOTIDE SEQUENCE</scope>
    <source>
        <strain evidence="2">ChiSjej4B22-8349</strain>
    </source>
</reference>
<keyword evidence="1" id="KW-1133">Transmembrane helix</keyword>
<comment type="caution">
    <text evidence="2">The sequence shown here is derived from an EMBL/GenBank/DDBJ whole genome shotgun (WGS) entry which is preliminary data.</text>
</comment>
<dbReference type="EMBL" id="DVOB01000124">
    <property type="protein sequence ID" value="HIU96183.1"/>
    <property type="molecule type" value="Genomic_DNA"/>
</dbReference>
<dbReference type="Proteomes" id="UP000824130">
    <property type="component" value="Unassembled WGS sequence"/>
</dbReference>
<evidence type="ECO:0000256" key="1">
    <source>
        <dbReference type="SAM" id="Phobius"/>
    </source>
</evidence>
<feature type="transmembrane region" description="Helical" evidence="1">
    <location>
        <begin position="82"/>
        <end position="99"/>
    </location>
</feature>
<feature type="transmembrane region" description="Helical" evidence="1">
    <location>
        <begin position="12"/>
        <end position="30"/>
    </location>
</feature>
<dbReference type="AlphaFoldDB" id="A0A9D1N7S7"/>
<accession>A0A9D1N7S7</accession>
<feature type="transmembrane region" description="Helical" evidence="1">
    <location>
        <begin position="60"/>
        <end position="76"/>
    </location>
</feature>
<keyword evidence="1" id="KW-0812">Transmembrane</keyword>
<proteinExistence type="predicted"/>
<evidence type="ECO:0000313" key="2">
    <source>
        <dbReference type="EMBL" id="HIU96183.1"/>
    </source>
</evidence>
<name>A0A9D1N7S7_9FIRM</name>